<accession>A0A9D9IBL6</accession>
<comment type="caution">
    <text evidence="1">The sequence shown here is derived from an EMBL/GenBank/DDBJ whole genome shotgun (WGS) entry which is preliminary data.</text>
</comment>
<gene>
    <name evidence="1" type="ORF">IAA72_03210</name>
</gene>
<organism evidence="1 2">
    <name type="scientific">Candidatus Ornithospirochaeta stercoravium</name>
    <dbReference type="NCBI Taxonomy" id="2840897"/>
    <lineage>
        <taxon>Bacteria</taxon>
        <taxon>Pseudomonadati</taxon>
        <taxon>Spirochaetota</taxon>
        <taxon>Spirochaetia</taxon>
        <taxon>Spirochaetales</taxon>
        <taxon>Spirochaetaceae</taxon>
        <taxon>Spirochaetaceae incertae sedis</taxon>
        <taxon>Candidatus Ornithospirochaeta</taxon>
    </lineage>
</organism>
<proteinExistence type="predicted"/>
<reference evidence="1" key="1">
    <citation type="submission" date="2020-10" db="EMBL/GenBank/DDBJ databases">
        <authorList>
            <person name="Gilroy R."/>
        </authorList>
    </citation>
    <scope>NUCLEOTIDE SEQUENCE</scope>
    <source>
        <strain evidence="1">14700</strain>
    </source>
</reference>
<sequence length="387" mass="44451">MKRIILSVIIFLLSVSLGAIGFGYHVFDIRTEPEFAEGIFPTSVKYQFNFPVPDLIENCKTEFAFRLDNGLVYRTLRQDPVTGEYYAENPSLYDFPHEYTVHFDEFNLFFAQGFVDTSFSDNDLITLFFSIDGRFEMAFERLSWMKSESETAGVFWDEHGNYRFPSDSFLPGAPELSDDRSMFQTSLTFGLKFDYMRDSVTRRDGIRGGSYFRYAPSWMLLTDGSGDFALWWNEIEASYTLFDEPMATDEGLSWFSIVLDDKLVYRFISGEKVPQYAAGGEMWGPDVPMSQHAITNRLSITFYGPQIKSRDTYPSITIFWDLGWGLGKRLNSVEPVRISESVGSYGIRCCFVIVGIAEFYYEIGCSYDPVFNEDPYVEQKFGFSVGI</sequence>
<evidence type="ECO:0000313" key="2">
    <source>
        <dbReference type="Proteomes" id="UP000810292"/>
    </source>
</evidence>
<dbReference type="EMBL" id="JADIMF010000050">
    <property type="protein sequence ID" value="MBO8468778.1"/>
    <property type="molecule type" value="Genomic_DNA"/>
</dbReference>
<evidence type="ECO:0000313" key="1">
    <source>
        <dbReference type="EMBL" id="MBO8468778.1"/>
    </source>
</evidence>
<protein>
    <submittedName>
        <fullName evidence="1">Uncharacterized protein</fullName>
    </submittedName>
</protein>
<name>A0A9D9IBL6_9SPIO</name>
<dbReference type="Proteomes" id="UP000810292">
    <property type="component" value="Unassembled WGS sequence"/>
</dbReference>
<dbReference type="AlphaFoldDB" id="A0A9D9IBL6"/>
<reference evidence="1" key="2">
    <citation type="journal article" date="2021" name="PeerJ">
        <title>Extensive microbial diversity within the chicken gut microbiome revealed by metagenomics and culture.</title>
        <authorList>
            <person name="Gilroy R."/>
            <person name="Ravi A."/>
            <person name="Getino M."/>
            <person name="Pursley I."/>
            <person name="Horton D.L."/>
            <person name="Alikhan N.F."/>
            <person name="Baker D."/>
            <person name="Gharbi K."/>
            <person name="Hall N."/>
            <person name="Watson M."/>
            <person name="Adriaenssens E.M."/>
            <person name="Foster-Nyarko E."/>
            <person name="Jarju S."/>
            <person name="Secka A."/>
            <person name="Antonio M."/>
            <person name="Oren A."/>
            <person name="Chaudhuri R.R."/>
            <person name="La Ragione R."/>
            <person name="Hildebrand F."/>
            <person name="Pallen M.J."/>
        </authorList>
    </citation>
    <scope>NUCLEOTIDE SEQUENCE</scope>
    <source>
        <strain evidence="1">14700</strain>
    </source>
</reference>